<dbReference type="EMBL" id="CAKLDM010000001">
    <property type="protein sequence ID" value="CAH0536289.1"/>
    <property type="molecule type" value="Genomic_DNA"/>
</dbReference>
<evidence type="ECO:0000313" key="2">
    <source>
        <dbReference type="EMBL" id="CAH0536289.1"/>
    </source>
</evidence>
<reference evidence="2" key="1">
    <citation type="submission" date="2021-11" db="EMBL/GenBank/DDBJ databases">
        <authorList>
            <person name="Rodrigo-Torres L."/>
            <person name="Arahal R. D."/>
            <person name="Lucena T."/>
        </authorList>
    </citation>
    <scope>NUCLEOTIDE SEQUENCE</scope>
    <source>
        <strain evidence="2">CECT 7928</strain>
    </source>
</reference>
<evidence type="ECO:0000313" key="3">
    <source>
        <dbReference type="Proteomes" id="UP000838748"/>
    </source>
</evidence>
<evidence type="ECO:0000256" key="1">
    <source>
        <dbReference type="SAM" id="Phobius"/>
    </source>
</evidence>
<comment type="caution">
    <text evidence="2">The sequence shown here is derived from an EMBL/GenBank/DDBJ whole genome shotgun (WGS) entry which is preliminary data.</text>
</comment>
<keyword evidence="1" id="KW-0472">Membrane</keyword>
<organism evidence="2 3">
    <name type="scientific">Vibrio marisflavi CECT 7928</name>
    <dbReference type="NCBI Taxonomy" id="634439"/>
    <lineage>
        <taxon>Bacteria</taxon>
        <taxon>Pseudomonadati</taxon>
        <taxon>Pseudomonadota</taxon>
        <taxon>Gammaproteobacteria</taxon>
        <taxon>Vibrionales</taxon>
        <taxon>Vibrionaceae</taxon>
        <taxon>Vibrio</taxon>
    </lineage>
</organism>
<protein>
    <submittedName>
        <fullName evidence="2">Uncharacterized protein</fullName>
    </submittedName>
</protein>
<feature type="transmembrane region" description="Helical" evidence="1">
    <location>
        <begin position="39"/>
        <end position="60"/>
    </location>
</feature>
<keyword evidence="1" id="KW-1133">Transmembrane helix</keyword>
<dbReference type="Proteomes" id="UP000838748">
    <property type="component" value="Unassembled WGS sequence"/>
</dbReference>
<feature type="transmembrane region" description="Helical" evidence="1">
    <location>
        <begin position="12"/>
        <end position="33"/>
    </location>
</feature>
<dbReference type="RefSeq" id="WP_237359735.1">
    <property type="nucleotide sequence ID" value="NZ_CAKLDM010000001.1"/>
</dbReference>
<proteinExistence type="predicted"/>
<keyword evidence="1" id="KW-0812">Transmembrane</keyword>
<name>A0ABM8ZZ34_9VIBR</name>
<gene>
    <name evidence="2" type="ORF">VMF7928_00312</name>
</gene>
<sequence>MQHRNHEQTPMAILLVIICMIFVASPLIASIAFDVHPHLHISSMSLGIIALAGAIAFAVMKKRK</sequence>
<accession>A0ABM8ZZ34</accession>
<keyword evidence="3" id="KW-1185">Reference proteome</keyword>